<feature type="domain" description="RNA polymerase sigma factor 70 region 4 type 2" evidence="7">
    <location>
        <begin position="150"/>
        <end position="202"/>
    </location>
</feature>
<keyword evidence="2" id="KW-0805">Transcription regulation</keyword>
<dbReference type="PANTHER" id="PTHR43133:SF62">
    <property type="entry name" value="RNA POLYMERASE SIGMA FACTOR SIGZ"/>
    <property type="match status" value="1"/>
</dbReference>
<dbReference type="CDD" id="cd06171">
    <property type="entry name" value="Sigma70_r4"/>
    <property type="match status" value="1"/>
</dbReference>
<dbReference type="Gene3D" id="1.10.1740.10">
    <property type="match status" value="1"/>
</dbReference>
<evidence type="ECO:0000256" key="4">
    <source>
        <dbReference type="ARBA" id="ARBA00023163"/>
    </source>
</evidence>
<gene>
    <name evidence="8" type="ORF">VOI32_30905</name>
</gene>
<dbReference type="PANTHER" id="PTHR43133">
    <property type="entry name" value="RNA POLYMERASE ECF-TYPE SIGMA FACTO"/>
    <property type="match status" value="1"/>
</dbReference>
<evidence type="ECO:0000313" key="8">
    <source>
        <dbReference type="EMBL" id="MEO1758329.1"/>
    </source>
</evidence>
<keyword evidence="3" id="KW-0731">Sigma factor</keyword>
<dbReference type="InterPro" id="IPR014284">
    <property type="entry name" value="RNA_pol_sigma-70_dom"/>
</dbReference>
<dbReference type="InterPro" id="IPR013249">
    <property type="entry name" value="RNA_pol_sigma70_r4_t2"/>
</dbReference>
<keyword evidence="9" id="KW-1185">Reference proteome</keyword>
<reference evidence="8 9" key="1">
    <citation type="submission" date="2024-01" db="EMBL/GenBank/DDBJ databases">
        <title>The diversity of rhizobia nodulating Mimosa spp. in eleven states of Brazil covering several biomes is determined by host plant, location, and edaphic factors.</title>
        <authorList>
            <person name="Rouws L."/>
            <person name="Barauna A."/>
            <person name="Beukes C."/>
            <person name="De Faria S.M."/>
            <person name="Gross E."/>
            <person name="Dos Reis Junior F.B."/>
            <person name="Simon M."/>
            <person name="Maluk M."/>
            <person name="Odee D.W."/>
            <person name="Kenicer G."/>
            <person name="Young J.P.W."/>
            <person name="Reis V.M."/>
            <person name="Zilli J."/>
            <person name="James E.K."/>
        </authorList>
    </citation>
    <scope>NUCLEOTIDE SEQUENCE [LARGE SCALE GENOMIC DNA]</scope>
    <source>
        <strain evidence="8 9">JHI1651</strain>
    </source>
</reference>
<dbReference type="InterPro" id="IPR013324">
    <property type="entry name" value="RNA_pol_sigma_r3/r4-like"/>
</dbReference>
<keyword evidence="4" id="KW-0804">Transcription</keyword>
<dbReference type="SUPFAM" id="SSF88946">
    <property type="entry name" value="Sigma2 domain of RNA polymerase sigma factors"/>
    <property type="match status" value="1"/>
</dbReference>
<feature type="compositionally biased region" description="Polar residues" evidence="5">
    <location>
        <begin position="8"/>
        <end position="23"/>
    </location>
</feature>
<evidence type="ECO:0000256" key="5">
    <source>
        <dbReference type="SAM" id="MobiDB-lite"/>
    </source>
</evidence>
<protein>
    <submittedName>
        <fullName evidence="8">Sigma-70 family RNA polymerase sigma factor</fullName>
    </submittedName>
</protein>
<feature type="region of interest" description="Disordered" evidence="5">
    <location>
        <begin position="1"/>
        <end position="28"/>
    </location>
</feature>
<evidence type="ECO:0000259" key="6">
    <source>
        <dbReference type="Pfam" id="PF04542"/>
    </source>
</evidence>
<evidence type="ECO:0000256" key="3">
    <source>
        <dbReference type="ARBA" id="ARBA00023082"/>
    </source>
</evidence>
<dbReference type="InterPro" id="IPR007627">
    <property type="entry name" value="RNA_pol_sigma70_r2"/>
</dbReference>
<evidence type="ECO:0000256" key="2">
    <source>
        <dbReference type="ARBA" id="ARBA00023015"/>
    </source>
</evidence>
<comment type="caution">
    <text evidence="8">The sequence shown here is derived from an EMBL/GenBank/DDBJ whole genome shotgun (WGS) entry which is preliminary data.</text>
</comment>
<accession>A0ABV0E4S1</accession>
<comment type="similarity">
    <text evidence="1">Belongs to the sigma-70 factor family. ECF subfamily.</text>
</comment>
<evidence type="ECO:0000259" key="7">
    <source>
        <dbReference type="Pfam" id="PF08281"/>
    </source>
</evidence>
<dbReference type="Pfam" id="PF08281">
    <property type="entry name" value="Sigma70_r4_2"/>
    <property type="match status" value="1"/>
</dbReference>
<dbReference type="Gene3D" id="1.10.10.10">
    <property type="entry name" value="Winged helix-like DNA-binding domain superfamily/Winged helix DNA-binding domain"/>
    <property type="match status" value="1"/>
</dbReference>
<dbReference type="InterPro" id="IPR039425">
    <property type="entry name" value="RNA_pol_sigma-70-like"/>
</dbReference>
<dbReference type="Pfam" id="PF04542">
    <property type="entry name" value="Sigma70_r2"/>
    <property type="match status" value="1"/>
</dbReference>
<sequence>MYSEPRCNMSSRPQKNSSQLSGPPTSPDAVARDELDGMLSAVALRDRAAFETFYRRTSPKIFAICLKVLRDRSEAEDTLQDVYVTAWNQAATFNPQLSSAITWLGTIARNRAIDRIRRRRTQPLDEASAEEIIDDSPTPAALAQLSEERRRLEDCLQALPDTQRGVIREAFFTGSSYAELAARMSVPLGTMKSWIRRSLMQLKTCLER</sequence>
<dbReference type="InterPro" id="IPR013325">
    <property type="entry name" value="RNA_pol_sigma_r2"/>
</dbReference>
<feature type="domain" description="RNA polymerase sigma-70 region 2" evidence="6">
    <location>
        <begin position="53"/>
        <end position="120"/>
    </location>
</feature>
<evidence type="ECO:0000256" key="1">
    <source>
        <dbReference type="ARBA" id="ARBA00010641"/>
    </source>
</evidence>
<dbReference type="SUPFAM" id="SSF88659">
    <property type="entry name" value="Sigma3 and sigma4 domains of RNA polymerase sigma factors"/>
    <property type="match status" value="1"/>
</dbReference>
<dbReference type="NCBIfam" id="TIGR02937">
    <property type="entry name" value="sigma70-ECF"/>
    <property type="match status" value="1"/>
</dbReference>
<proteinExistence type="inferred from homology"/>
<dbReference type="Proteomes" id="UP001462961">
    <property type="component" value="Unassembled WGS sequence"/>
</dbReference>
<dbReference type="InterPro" id="IPR036388">
    <property type="entry name" value="WH-like_DNA-bd_sf"/>
</dbReference>
<evidence type="ECO:0000313" key="9">
    <source>
        <dbReference type="Proteomes" id="UP001462961"/>
    </source>
</evidence>
<name>A0ABV0E4S1_9BURK</name>
<dbReference type="EMBL" id="JAYLVJ010000052">
    <property type="protein sequence ID" value="MEO1758329.1"/>
    <property type="molecule type" value="Genomic_DNA"/>
</dbReference>
<organism evidence="8 9">
    <name type="scientific">Paraburkholderia caribensis</name>
    <dbReference type="NCBI Taxonomy" id="75105"/>
    <lineage>
        <taxon>Bacteria</taxon>
        <taxon>Pseudomonadati</taxon>
        <taxon>Pseudomonadota</taxon>
        <taxon>Betaproteobacteria</taxon>
        <taxon>Burkholderiales</taxon>
        <taxon>Burkholderiaceae</taxon>
        <taxon>Paraburkholderia</taxon>
    </lineage>
</organism>